<feature type="region of interest" description="Disordered" evidence="1">
    <location>
        <begin position="1"/>
        <end position="48"/>
    </location>
</feature>
<gene>
    <name evidence="3" type="ORF">ACFO4E_19250</name>
</gene>
<reference evidence="4" key="1">
    <citation type="journal article" date="2019" name="Int. J. Syst. Evol. Microbiol.">
        <title>The Global Catalogue of Microorganisms (GCM) 10K type strain sequencing project: providing services to taxonomists for standard genome sequencing and annotation.</title>
        <authorList>
            <consortium name="The Broad Institute Genomics Platform"/>
            <consortium name="The Broad Institute Genome Sequencing Center for Infectious Disease"/>
            <person name="Wu L."/>
            <person name="Ma J."/>
        </authorList>
    </citation>
    <scope>NUCLEOTIDE SEQUENCE [LARGE SCALE GENOMIC DNA]</scope>
    <source>
        <strain evidence="4">XZYJ18</strain>
    </source>
</reference>
<dbReference type="InterPro" id="IPR036365">
    <property type="entry name" value="PGBD-like_sf"/>
</dbReference>
<dbReference type="Proteomes" id="UP001595923">
    <property type="component" value="Unassembled WGS sequence"/>
</dbReference>
<dbReference type="Gene3D" id="1.10.101.10">
    <property type="entry name" value="PGBD-like superfamily/PGBD"/>
    <property type="match status" value="1"/>
</dbReference>
<name>A0ABV9E1G4_9ACTN</name>
<evidence type="ECO:0000256" key="1">
    <source>
        <dbReference type="SAM" id="MobiDB-lite"/>
    </source>
</evidence>
<accession>A0ABV9E1G4</accession>
<evidence type="ECO:0000313" key="4">
    <source>
        <dbReference type="Proteomes" id="UP001595923"/>
    </source>
</evidence>
<dbReference type="SUPFAM" id="SSF47090">
    <property type="entry name" value="PGBD-like"/>
    <property type="match status" value="1"/>
</dbReference>
<dbReference type="Pfam" id="PF01471">
    <property type="entry name" value="PG_binding_1"/>
    <property type="match status" value="1"/>
</dbReference>
<proteinExistence type="predicted"/>
<comment type="caution">
    <text evidence="3">The sequence shown here is derived from an EMBL/GenBank/DDBJ whole genome shotgun (WGS) entry which is preliminary data.</text>
</comment>
<feature type="compositionally biased region" description="Basic residues" evidence="1">
    <location>
        <begin position="1"/>
        <end position="28"/>
    </location>
</feature>
<evidence type="ECO:0000313" key="3">
    <source>
        <dbReference type="EMBL" id="MFC4564004.1"/>
    </source>
</evidence>
<dbReference type="EMBL" id="JBHSFQ010000020">
    <property type="protein sequence ID" value="MFC4564004.1"/>
    <property type="molecule type" value="Genomic_DNA"/>
</dbReference>
<keyword evidence="4" id="KW-1185">Reference proteome</keyword>
<organism evidence="3 4">
    <name type="scientific">Nocardiopsis mangrovi</name>
    <dbReference type="NCBI Taxonomy" id="1179818"/>
    <lineage>
        <taxon>Bacteria</taxon>
        <taxon>Bacillati</taxon>
        <taxon>Actinomycetota</taxon>
        <taxon>Actinomycetes</taxon>
        <taxon>Streptosporangiales</taxon>
        <taxon>Nocardiopsidaceae</taxon>
        <taxon>Nocardiopsis</taxon>
    </lineage>
</organism>
<protein>
    <submittedName>
        <fullName evidence="3">Peptidoglycan-binding domain-containing protein</fullName>
    </submittedName>
</protein>
<dbReference type="RefSeq" id="WP_378576755.1">
    <property type="nucleotide sequence ID" value="NZ_JBHSFQ010000020.1"/>
</dbReference>
<dbReference type="InterPro" id="IPR002477">
    <property type="entry name" value="Peptidoglycan-bd-like"/>
</dbReference>
<feature type="domain" description="Peptidoglycan binding-like" evidence="2">
    <location>
        <begin position="37"/>
        <end position="73"/>
    </location>
</feature>
<sequence>MARVRNHRARPAHGLRWRRPARSARPHGNRPSPAAVGADGGYGTETGTAVQRLQTDYGPRVDGVLGQESRAWLDHRPNASRYATRAGRLGWEVPISAG</sequence>
<dbReference type="InterPro" id="IPR036366">
    <property type="entry name" value="PGBDSf"/>
</dbReference>
<evidence type="ECO:0000259" key="2">
    <source>
        <dbReference type="Pfam" id="PF01471"/>
    </source>
</evidence>